<gene>
    <name evidence="1" type="ORF">RND71_005404</name>
</gene>
<keyword evidence="2" id="KW-1185">Reference proteome</keyword>
<comment type="caution">
    <text evidence="1">The sequence shown here is derived from an EMBL/GenBank/DDBJ whole genome shotgun (WGS) entry which is preliminary data.</text>
</comment>
<dbReference type="Proteomes" id="UP001291623">
    <property type="component" value="Unassembled WGS sequence"/>
</dbReference>
<sequence length="407" mass="45953">MEDHFQRSMEDKKSLDKVHKTFSRDRYAILLCLTLGNLEKYPNRVNPNQIFKLESNSSHIFQITNIQDFDRITRLGLGNNHGRICRTVILFDLLREKYISIAKLELSKNSQNSPHDQKHILSLVYLQEPQLISSYWIILLGSCSTRPYSPLSDVPKAKISLVEAVKDFHADAAVEEMAGDNPPTEANPTNDLEVPVVWELDHKAGSERLAQLENEWTVWKNRLAQATPTLPARSFEVASEGTYSSVMATLLSVYPVAQLSVDILMDLQSEGITASVTQDVLPTAEQQPEDILAADTQVFSEIPSVVVAEPLLDAERAAKHNVKGTSEKMFKRRKKRVDQSETDTWKNQQIQVAEESSVSAWGTITSSSRVRLGNWIDVTLTEHRVFWIESAVEPLPQDHFTRSCLLS</sequence>
<evidence type="ECO:0000313" key="1">
    <source>
        <dbReference type="EMBL" id="KAK4374727.1"/>
    </source>
</evidence>
<name>A0AAE1SRG2_9SOLA</name>
<evidence type="ECO:0000313" key="2">
    <source>
        <dbReference type="Proteomes" id="UP001291623"/>
    </source>
</evidence>
<protein>
    <submittedName>
        <fullName evidence="1">Uncharacterized protein</fullName>
    </submittedName>
</protein>
<accession>A0AAE1SRG2</accession>
<dbReference type="AlphaFoldDB" id="A0AAE1SRG2"/>
<dbReference type="EMBL" id="JAVYJV010000003">
    <property type="protein sequence ID" value="KAK4374727.1"/>
    <property type="molecule type" value="Genomic_DNA"/>
</dbReference>
<organism evidence="1 2">
    <name type="scientific">Anisodus tanguticus</name>
    <dbReference type="NCBI Taxonomy" id="243964"/>
    <lineage>
        <taxon>Eukaryota</taxon>
        <taxon>Viridiplantae</taxon>
        <taxon>Streptophyta</taxon>
        <taxon>Embryophyta</taxon>
        <taxon>Tracheophyta</taxon>
        <taxon>Spermatophyta</taxon>
        <taxon>Magnoliopsida</taxon>
        <taxon>eudicotyledons</taxon>
        <taxon>Gunneridae</taxon>
        <taxon>Pentapetalae</taxon>
        <taxon>asterids</taxon>
        <taxon>lamiids</taxon>
        <taxon>Solanales</taxon>
        <taxon>Solanaceae</taxon>
        <taxon>Solanoideae</taxon>
        <taxon>Hyoscyameae</taxon>
        <taxon>Anisodus</taxon>
    </lineage>
</organism>
<proteinExistence type="predicted"/>
<reference evidence="1" key="1">
    <citation type="submission" date="2023-12" db="EMBL/GenBank/DDBJ databases">
        <title>Genome assembly of Anisodus tanguticus.</title>
        <authorList>
            <person name="Wang Y.-J."/>
        </authorList>
    </citation>
    <scope>NUCLEOTIDE SEQUENCE</scope>
    <source>
        <strain evidence="1">KB-2021</strain>
        <tissue evidence="1">Leaf</tissue>
    </source>
</reference>